<comment type="subcellular location">
    <subcellularLocation>
        <location evidence="11">Cytoplasm</location>
    </subcellularLocation>
    <subcellularLocation>
        <location evidence="11">Nucleus</location>
    </subcellularLocation>
</comment>
<dbReference type="PRINTS" id="PR00141">
    <property type="entry name" value="PROTEASOME"/>
</dbReference>
<keyword evidence="5" id="KW-0378">Hydrolase</keyword>
<dbReference type="OrthoDB" id="37597at2759"/>
<evidence type="ECO:0000256" key="2">
    <source>
        <dbReference type="ARBA" id="ARBA00022490"/>
    </source>
</evidence>
<feature type="region of interest" description="Disordered" evidence="12">
    <location>
        <begin position="299"/>
        <end position="318"/>
    </location>
</feature>
<accession>A0A067Q1L1</accession>
<proteinExistence type="inferred from homology"/>
<dbReference type="GO" id="GO:0005737">
    <property type="term" value="C:cytoplasm"/>
    <property type="evidence" value="ECO:0007669"/>
    <property type="project" value="UniProtKB-SubCell"/>
</dbReference>
<evidence type="ECO:0000256" key="6">
    <source>
        <dbReference type="ARBA" id="ARBA00022942"/>
    </source>
</evidence>
<dbReference type="PANTHER" id="PTHR32194:SF3">
    <property type="entry name" value="PROTEASOME SUBUNIT BETA"/>
    <property type="match status" value="1"/>
</dbReference>
<comment type="catalytic activity">
    <reaction evidence="1">
        <text>Cleavage of peptide bonds with very broad specificity.</text>
        <dbReference type="EC" id="3.4.25.1"/>
    </reaction>
</comment>
<dbReference type="FunCoup" id="A0A067Q1L1">
    <property type="interactions" value="203"/>
</dbReference>
<evidence type="ECO:0000313" key="14">
    <source>
        <dbReference type="Proteomes" id="UP000027265"/>
    </source>
</evidence>
<feature type="active site" description="Nucleophile" evidence="10">
    <location>
        <position position="81"/>
    </location>
</feature>
<evidence type="ECO:0000256" key="5">
    <source>
        <dbReference type="ARBA" id="ARBA00022801"/>
    </source>
</evidence>
<gene>
    <name evidence="13" type="ORF">JAAARDRAFT_125152</name>
</gene>
<dbReference type="Proteomes" id="UP000027265">
    <property type="component" value="Unassembled WGS sequence"/>
</dbReference>
<comment type="similarity">
    <text evidence="11">Belongs to the peptidase T1B family.</text>
</comment>
<dbReference type="PROSITE" id="PS51476">
    <property type="entry name" value="PROTEASOME_BETA_2"/>
    <property type="match status" value="1"/>
</dbReference>
<dbReference type="InterPro" id="IPR000243">
    <property type="entry name" value="Pept_T1A_subB"/>
</dbReference>
<evidence type="ECO:0000256" key="8">
    <source>
        <dbReference type="ARBA" id="ARBA00023242"/>
    </source>
</evidence>
<evidence type="ECO:0000256" key="12">
    <source>
        <dbReference type="SAM" id="MobiDB-lite"/>
    </source>
</evidence>
<comment type="function">
    <text evidence="11">Component of the proteasome, a multicatalytic proteinase complex which is characterized by its ability to cleave peptides with Arg, Phe, Tyr, Leu, and Glu adjacent to the leaving group at neutral or slightly basic pH. The proteasome has an ATP-dependent proteolytic activity.</text>
</comment>
<dbReference type="Gene3D" id="3.60.20.10">
    <property type="entry name" value="Glutamine Phosphoribosylpyrophosphate, subunit 1, domain 1"/>
    <property type="match status" value="1"/>
</dbReference>
<dbReference type="SUPFAM" id="SSF56235">
    <property type="entry name" value="N-terminal nucleophile aminohydrolases (Ntn hydrolases)"/>
    <property type="match status" value="1"/>
</dbReference>
<evidence type="ECO:0000256" key="9">
    <source>
        <dbReference type="ARBA" id="ARBA00026071"/>
    </source>
</evidence>
<keyword evidence="14" id="KW-1185">Reference proteome</keyword>
<protein>
    <recommendedName>
        <fullName evidence="11">Proteasome subunit beta</fullName>
    </recommendedName>
</protein>
<evidence type="ECO:0000256" key="4">
    <source>
        <dbReference type="ARBA" id="ARBA00022698"/>
    </source>
</evidence>
<dbReference type="GO" id="GO:0004298">
    <property type="term" value="F:threonine-type endopeptidase activity"/>
    <property type="evidence" value="ECO:0007669"/>
    <property type="project" value="UniProtKB-KW"/>
</dbReference>
<comment type="subunit">
    <text evidence="9">The 26S proteasome consists of a 20S proteasome core and two 19S regulatory subunits. The 20S proteasome core is composed of 28 subunits that are arranged in four stacked rings, resulting in a barrel-shaped structure. The two end rings are each formed by seven alpha subunits, and the two central rings are each formed by seven beta subunits. The catalytic chamber with the active sites is on the inside of the barrel.</text>
</comment>
<dbReference type="HOGENOM" id="CLU_035750_7_0_1"/>
<dbReference type="PANTHER" id="PTHR32194">
    <property type="entry name" value="METALLOPROTEASE TLDD"/>
    <property type="match status" value="1"/>
</dbReference>
<dbReference type="EMBL" id="KL197713">
    <property type="protein sequence ID" value="KDQ60928.1"/>
    <property type="molecule type" value="Genomic_DNA"/>
</dbReference>
<reference evidence="14" key="1">
    <citation type="journal article" date="2014" name="Proc. Natl. Acad. Sci. U.S.A.">
        <title>Extensive sampling of basidiomycete genomes demonstrates inadequacy of the white-rot/brown-rot paradigm for wood decay fungi.</title>
        <authorList>
            <person name="Riley R."/>
            <person name="Salamov A.A."/>
            <person name="Brown D.W."/>
            <person name="Nagy L.G."/>
            <person name="Floudas D."/>
            <person name="Held B.W."/>
            <person name="Levasseur A."/>
            <person name="Lombard V."/>
            <person name="Morin E."/>
            <person name="Otillar R."/>
            <person name="Lindquist E.A."/>
            <person name="Sun H."/>
            <person name="LaButti K.M."/>
            <person name="Schmutz J."/>
            <person name="Jabbour D."/>
            <person name="Luo H."/>
            <person name="Baker S.E."/>
            <person name="Pisabarro A.G."/>
            <person name="Walton J.D."/>
            <person name="Blanchette R.A."/>
            <person name="Henrissat B."/>
            <person name="Martin F."/>
            <person name="Cullen D."/>
            <person name="Hibbett D.S."/>
            <person name="Grigoriev I.V."/>
        </authorList>
    </citation>
    <scope>NUCLEOTIDE SEQUENCE [LARGE SCALE GENOMIC DNA]</scope>
    <source>
        <strain evidence="14">MUCL 33604</strain>
    </source>
</reference>
<dbReference type="GO" id="GO:0005634">
    <property type="term" value="C:nucleus"/>
    <property type="evidence" value="ECO:0007669"/>
    <property type="project" value="UniProtKB-SubCell"/>
</dbReference>
<dbReference type="InterPro" id="IPR023333">
    <property type="entry name" value="Proteasome_suB-type"/>
</dbReference>
<dbReference type="InParanoid" id="A0A067Q1L1"/>
<evidence type="ECO:0000256" key="3">
    <source>
        <dbReference type="ARBA" id="ARBA00022670"/>
    </source>
</evidence>
<dbReference type="GO" id="GO:0051603">
    <property type="term" value="P:proteolysis involved in protein catabolic process"/>
    <property type="evidence" value="ECO:0007669"/>
    <property type="project" value="InterPro"/>
</dbReference>
<keyword evidence="2 11" id="KW-0963">Cytoplasm</keyword>
<name>A0A067Q1L1_9AGAM</name>
<evidence type="ECO:0000313" key="13">
    <source>
        <dbReference type="EMBL" id="KDQ60928.1"/>
    </source>
</evidence>
<dbReference type="InterPro" id="IPR001353">
    <property type="entry name" value="Proteasome_sua/b"/>
</dbReference>
<dbReference type="GO" id="GO:0019774">
    <property type="term" value="C:proteasome core complex, beta-subunit complex"/>
    <property type="evidence" value="ECO:0007669"/>
    <property type="project" value="UniProtKB-ARBA"/>
</dbReference>
<keyword evidence="3" id="KW-0645">Protease</keyword>
<evidence type="ECO:0000256" key="1">
    <source>
        <dbReference type="ARBA" id="ARBA00001198"/>
    </source>
</evidence>
<dbReference type="AlphaFoldDB" id="A0A067Q1L1"/>
<sequence length="318" mass="34448">MNTFIDRFSTTSAASQVRKLKEQEEDEFSDAAWGSEAGFGNLAKGIPSFSVPSVHDPTAFLRLHTDDHADPNCRIKIQHGTTTLAFRFQGGVIVAVDSRATAGSYIASGTVKKVIEINPYLLGTMAGGAADCQYWETYLGIQCRLHELRNRERISVAAASKYLSNLVYSYKGMGLSMGTMICGWDKTGPAVYYVDSDGTRLKGDLFSVGSGSTFAYGVLDQGYHWDLTDEEAQELGRRSIYAAGHRDAFSGNTCNLYHVKEDGWNFIGNFDISKMHYEGPGNVPGAPGTGYGYDVRVLGRNSSNPPPPEAAPAVAAHA</sequence>
<keyword evidence="6 11" id="KW-0647">Proteasome</keyword>
<keyword evidence="7" id="KW-0865">Zymogen</keyword>
<dbReference type="InterPro" id="IPR016050">
    <property type="entry name" value="Proteasome_bsu_CS"/>
</dbReference>
<evidence type="ECO:0000256" key="10">
    <source>
        <dbReference type="PIRSR" id="PIRSR600243-1"/>
    </source>
</evidence>
<keyword evidence="8 11" id="KW-0539">Nucleus</keyword>
<dbReference type="STRING" id="933084.A0A067Q1L1"/>
<dbReference type="CDD" id="cd03761">
    <property type="entry name" value="proteasome_beta_type_5"/>
    <property type="match status" value="1"/>
</dbReference>
<dbReference type="InterPro" id="IPR029055">
    <property type="entry name" value="Ntn_hydrolases_N"/>
</dbReference>
<organism evidence="13 14">
    <name type="scientific">Jaapia argillacea MUCL 33604</name>
    <dbReference type="NCBI Taxonomy" id="933084"/>
    <lineage>
        <taxon>Eukaryota</taxon>
        <taxon>Fungi</taxon>
        <taxon>Dikarya</taxon>
        <taxon>Basidiomycota</taxon>
        <taxon>Agaricomycotina</taxon>
        <taxon>Agaricomycetes</taxon>
        <taxon>Agaricomycetidae</taxon>
        <taxon>Jaapiales</taxon>
        <taxon>Jaapiaceae</taxon>
        <taxon>Jaapia</taxon>
    </lineage>
</organism>
<dbReference type="FunFam" id="3.60.20.10:FF:000013">
    <property type="entry name" value="Proteasome subunit beta type-5"/>
    <property type="match status" value="1"/>
</dbReference>
<comment type="subunit">
    <text evidence="11">Component of the proteasome complex.</text>
</comment>
<keyword evidence="4" id="KW-0888">Threonine protease</keyword>
<dbReference type="PROSITE" id="PS00854">
    <property type="entry name" value="PROTEASOME_BETA_1"/>
    <property type="match status" value="1"/>
</dbReference>
<evidence type="ECO:0000256" key="11">
    <source>
        <dbReference type="RuleBase" id="RU004203"/>
    </source>
</evidence>
<evidence type="ECO:0000256" key="7">
    <source>
        <dbReference type="ARBA" id="ARBA00023145"/>
    </source>
</evidence>
<dbReference type="Pfam" id="PF00227">
    <property type="entry name" value="Proteasome"/>
    <property type="match status" value="1"/>
</dbReference>